<dbReference type="GeneID" id="14867460"/>
<evidence type="ECO:0000313" key="2">
    <source>
        <dbReference type="Proteomes" id="UP000007797"/>
    </source>
</evidence>
<proteinExistence type="predicted"/>
<organism evidence="1 2">
    <name type="scientific">Cavenderia fasciculata</name>
    <name type="common">Slime mold</name>
    <name type="synonym">Dictyostelium fasciculatum</name>
    <dbReference type="NCBI Taxonomy" id="261658"/>
    <lineage>
        <taxon>Eukaryota</taxon>
        <taxon>Amoebozoa</taxon>
        <taxon>Evosea</taxon>
        <taxon>Eumycetozoa</taxon>
        <taxon>Dictyostelia</taxon>
        <taxon>Acytosteliales</taxon>
        <taxon>Cavenderiaceae</taxon>
        <taxon>Cavenderia</taxon>
    </lineage>
</organism>
<protein>
    <submittedName>
        <fullName evidence="1">Uncharacterized protein</fullName>
    </submittedName>
</protein>
<gene>
    <name evidence="1" type="ORF">DFA_10105</name>
</gene>
<dbReference type="KEGG" id="dfa:DFA_10105"/>
<dbReference type="RefSeq" id="XP_004351991.1">
    <property type="nucleotide sequence ID" value="XM_004351939.1"/>
</dbReference>
<dbReference type="Proteomes" id="UP000007797">
    <property type="component" value="Unassembled WGS sequence"/>
</dbReference>
<accession>F4Q9A2</accession>
<sequence length="204" mass="22966">MVLDLDPKRLILGSVQCTWLPSTFRALNSFACRFVTTCTTCKLASERNGPYILELLSHLSTTNQISNTLEDIKKLKPLLDRLPLVAKLTEQARNNTTIKIIYNRAEPKKCIHMVLLSTIDTDAFATKGDDGGFKLVKCGCDTPQKVSPEILKVVMKEIDQFPNNGVTIESIDSIKKRFKDMEDRLQGSGALIPLYMKSVYRFHV</sequence>
<keyword evidence="2" id="KW-1185">Reference proteome</keyword>
<reference evidence="2" key="1">
    <citation type="journal article" date="2011" name="Genome Res.">
        <title>Phylogeny-wide analysis of social amoeba genomes highlights ancient origins for complex intercellular communication.</title>
        <authorList>
            <person name="Heidel A.J."/>
            <person name="Lawal H.M."/>
            <person name="Felder M."/>
            <person name="Schilde C."/>
            <person name="Helps N.R."/>
            <person name="Tunggal B."/>
            <person name="Rivero F."/>
            <person name="John U."/>
            <person name="Schleicher M."/>
            <person name="Eichinger L."/>
            <person name="Platzer M."/>
            <person name="Noegel A.A."/>
            <person name="Schaap P."/>
            <person name="Gloeckner G."/>
        </authorList>
    </citation>
    <scope>NUCLEOTIDE SEQUENCE [LARGE SCALE GENOMIC DNA]</scope>
    <source>
        <strain evidence="2">SH3</strain>
    </source>
</reference>
<name>F4Q9A2_CACFS</name>
<evidence type="ECO:0000313" key="1">
    <source>
        <dbReference type="EMBL" id="EGG15271.1"/>
    </source>
</evidence>
<dbReference type="AlphaFoldDB" id="F4Q9A2"/>
<dbReference type="EMBL" id="GL883026">
    <property type="protein sequence ID" value="EGG15271.1"/>
    <property type="molecule type" value="Genomic_DNA"/>
</dbReference>